<dbReference type="InterPro" id="IPR037165">
    <property type="entry name" value="AldOxase/xan_DH_Mopterin-bd_sf"/>
</dbReference>
<reference evidence="1" key="1">
    <citation type="submission" date="2018-05" db="EMBL/GenBank/DDBJ databases">
        <authorList>
            <person name="Lanie J.A."/>
            <person name="Ng W.-L."/>
            <person name="Kazmierczak K.M."/>
            <person name="Andrzejewski T.M."/>
            <person name="Davidsen T.M."/>
            <person name="Wayne K.J."/>
            <person name="Tettelin H."/>
            <person name="Glass J.I."/>
            <person name="Rusch D."/>
            <person name="Podicherti R."/>
            <person name="Tsui H.-C.T."/>
            <person name="Winkler M.E."/>
        </authorList>
    </citation>
    <scope>NUCLEOTIDE SEQUENCE</scope>
</reference>
<dbReference type="SUPFAM" id="SSF56003">
    <property type="entry name" value="Molybdenum cofactor-binding domain"/>
    <property type="match status" value="1"/>
</dbReference>
<feature type="non-terminal residue" evidence="1">
    <location>
        <position position="1"/>
    </location>
</feature>
<organism evidence="1">
    <name type="scientific">marine metagenome</name>
    <dbReference type="NCBI Taxonomy" id="408172"/>
    <lineage>
        <taxon>unclassified sequences</taxon>
        <taxon>metagenomes</taxon>
        <taxon>ecological metagenomes</taxon>
    </lineage>
</organism>
<protein>
    <submittedName>
        <fullName evidence="1">Uncharacterized protein</fullName>
    </submittedName>
</protein>
<gene>
    <name evidence="1" type="ORF">METZ01_LOCUS379121</name>
</gene>
<evidence type="ECO:0000313" key="1">
    <source>
        <dbReference type="EMBL" id="SVD26267.1"/>
    </source>
</evidence>
<proteinExistence type="predicted"/>
<name>A0A382TXA1_9ZZZZ</name>
<sequence>SESLVVDDEGTVHDLTVRSFDVVRAADTPPIRVTIEPDAGEPCNGSDAVFAAVAAATWLTRGTPETWPTDT</sequence>
<dbReference type="AlphaFoldDB" id="A0A382TXA1"/>
<dbReference type="EMBL" id="UINC01139616">
    <property type="protein sequence ID" value="SVD26267.1"/>
    <property type="molecule type" value="Genomic_DNA"/>
</dbReference>
<accession>A0A382TXA1</accession>
<dbReference type="GO" id="GO:0016491">
    <property type="term" value="F:oxidoreductase activity"/>
    <property type="evidence" value="ECO:0007669"/>
    <property type="project" value="InterPro"/>
</dbReference>